<evidence type="ECO:0000256" key="4">
    <source>
        <dbReference type="ARBA" id="ARBA00047846"/>
    </source>
</evidence>
<sequence length="250" mass="26872">MLLSNKAHIWPDGVGRTVLAETDSTMTEAARVAASCAFPQWILAHRQSAGHGRRGRAWSMPKGNFAATLLLFPNEAPEIVALRSFVAALALHEALVVVSGRPESFALKWPNDVLLNGGKVAGILLERGKGHLSIGIGVNLIDAPTRAEVEEGAVAPVSLLSETGVSVPPEEFLDVLAPVYARWEAQFTTYGFAPIRTAWLERAAKLGELIRARTVTEEHHGTFETVDAFGNLVLKTAKGTLSIPAAEVYF</sequence>
<protein>
    <recommendedName>
        <fullName evidence="3">biotin--[biotin carboxyl-carrier protein] ligase</fullName>
        <ecNumber evidence="3">6.3.4.15</ecNumber>
    </recommendedName>
</protein>
<dbReference type="STRING" id="1397108.IMCC12053_2417"/>
<dbReference type="InterPro" id="IPR045864">
    <property type="entry name" value="aa-tRNA-synth_II/BPL/LPL"/>
</dbReference>
<dbReference type="Pfam" id="PF03099">
    <property type="entry name" value="BPL_LplA_LipB"/>
    <property type="match status" value="1"/>
</dbReference>
<evidence type="ECO:0000313" key="7">
    <source>
        <dbReference type="Proteomes" id="UP000064920"/>
    </source>
</evidence>
<dbReference type="InterPro" id="IPR004143">
    <property type="entry name" value="BPL_LPL_catalytic"/>
</dbReference>
<dbReference type="Pfam" id="PF02237">
    <property type="entry name" value="BPL_C"/>
    <property type="match status" value="1"/>
</dbReference>
<dbReference type="EC" id="6.3.4.15" evidence="3"/>
<dbReference type="PATRIC" id="fig|1397108.4.peg.2472"/>
<dbReference type="OrthoDB" id="9807064at2"/>
<dbReference type="RefSeq" id="WP_062219295.1">
    <property type="nucleotide sequence ID" value="NZ_CP012023.1"/>
</dbReference>
<evidence type="ECO:0000313" key="6">
    <source>
        <dbReference type="EMBL" id="ALI56364.1"/>
    </source>
</evidence>
<dbReference type="GO" id="GO:0005737">
    <property type="term" value="C:cytoplasm"/>
    <property type="evidence" value="ECO:0007669"/>
    <property type="project" value="TreeGrafter"/>
</dbReference>
<keyword evidence="1 6" id="KW-0436">Ligase</keyword>
<proteinExistence type="predicted"/>
<dbReference type="PROSITE" id="PS51733">
    <property type="entry name" value="BPL_LPL_CATALYTIC"/>
    <property type="match status" value="1"/>
</dbReference>
<gene>
    <name evidence="6" type="ORF">IMCC12053_2417</name>
</gene>
<dbReference type="InterPro" id="IPR004408">
    <property type="entry name" value="Biotin_CoA_COase_ligase"/>
</dbReference>
<feature type="domain" description="BPL/LPL catalytic" evidence="5">
    <location>
        <begin position="12"/>
        <end position="188"/>
    </location>
</feature>
<dbReference type="AlphaFoldDB" id="A0A0N9ZRH2"/>
<dbReference type="Gene3D" id="3.30.930.10">
    <property type="entry name" value="Bira Bifunctional Protein, Domain 2"/>
    <property type="match status" value="1"/>
</dbReference>
<name>A0A0N9ZRH2_9RHOB</name>
<dbReference type="Proteomes" id="UP000064920">
    <property type="component" value="Chromosome"/>
</dbReference>
<evidence type="ECO:0000256" key="2">
    <source>
        <dbReference type="ARBA" id="ARBA00023267"/>
    </source>
</evidence>
<dbReference type="PANTHER" id="PTHR12835">
    <property type="entry name" value="BIOTIN PROTEIN LIGASE"/>
    <property type="match status" value="1"/>
</dbReference>
<accession>A0A0N9ZRH2</accession>
<keyword evidence="7" id="KW-1185">Reference proteome</keyword>
<dbReference type="EMBL" id="CP012023">
    <property type="protein sequence ID" value="ALI56364.1"/>
    <property type="molecule type" value="Genomic_DNA"/>
</dbReference>
<keyword evidence="2" id="KW-0092">Biotin</keyword>
<comment type="catalytic activity">
    <reaction evidence="4">
        <text>biotin + L-lysyl-[protein] + ATP = N(6)-biotinyl-L-lysyl-[protein] + AMP + diphosphate + H(+)</text>
        <dbReference type="Rhea" id="RHEA:11756"/>
        <dbReference type="Rhea" id="RHEA-COMP:9752"/>
        <dbReference type="Rhea" id="RHEA-COMP:10505"/>
        <dbReference type="ChEBI" id="CHEBI:15378"/>
        <dbReference type="ChEBI" id="CHEBI:29969"/>
        <dbReference type="ChEBI" id="CHEBI:30616"/>
        <dbReference type="ChEBI" id="CHEBI:33019"/>
        <dbReference type="ChEBI" id="CHEBI:57586"/>
        <dbReference type="ChEBI" id="CHEBI:83144"/>
        <dbReference type="ChEBI" id="CHEBI:456215"/>
        <dbReference type="EC" id="6.3.4.15"/>
    </reaction>
</comment>
<dbReference type="GO" id="GO:0004077">
    <property type="term" value="F:biotin--[biotin carboxyl-carrier protein] ligase activity"/>
    <property type="evidence" value="ECO:0007669"/>
    <property type="project" value="UniProtKB-EC"/>
</dbReference>
<dbReference type="PANTHER" id="PTHR12835:SF5">
    <property type="entry name" value="BIOTIN--PROTEIN LIGASE"/>
    <property type="match status" value="1"/>
</dbReference>
<dbReference type="InterPro" id="IPR003142">
    <property type="entry name" value="BPL_C"/>
</dbReference>
<dbReference type="KEGG" id="cmar:IMCC12053_2417"/>
<organism evidence="6 7">
    <name type="scientific">Celeribacter marinus</name>
    <dbReference type="NCBI Taxonomy" id="1397108"/>
    <lineage>
        <taxon>Bacteria</taxon>
        <taxon>Pseudomonadati</taxon>
        <taxon>Pseudomonadota</taxon>
        <taxon>Alphaproteobacteria</taxon>
        <taxon>Rhodobacterales</taxon>
        <taxon>Roseobacteraceae</taxon>
        <taxon>Celeribacter</taxon>
    </lineage>
</organism>
<dbReference type="SUPFAM" id="SSF55681">
    <property type="entry name" value="Class II aaRS and biotin synthetases"/>
    <property type="match status" value="1"/>
</dbReference>
<dbReference type="NCBIfam" id="TIGR00121">
    <property type="entry name" value="birA_ligase"/>
    <property type="match status" value="1"/>
</dbReference>
<evidence type="ECO:0000256" key="1">
    <source>
        <dbReference type="ARBA" id="ARBA00022598"/>
    </source>
</evidence>
<evidence type="ECO:0000256" key="3">
    <source>
        <dbReference type="ARBA" id="ARBA00024227"/>
    </source>
</evidence>
<dbReference type="CDD" id="cd16442">
    <property type="entry name" value="BPL"/>
    <property type="match status" value="1"/>
</dbReference>
<reference evidence="6 7" key="1">
    <citation type="submission" date="2015-05" db="EMBL/GenBank/DDBJ databases">
        <authorList>
            <person name="Wang D.B."/>
            <person name="Wang M."/>
        </authorList>
    </citation>
    <scope>NUCLEOTIDE SEQUENCE [LARGE SCALE GENOMIC DNA]</scope>
    <source>
        <strain evidence="6 7">IMCC 12053</strain>
    </source>
</reference>
<evidence type="ECO:0000259" key="5">
    <source>
        <dbReference type="PROSITE" id="PS51733"/>
    </source>
</evidence>